<proteinExistence type="predicted"/>
<sequence length="131" mass="14905">MSGRGLVRVAKFLTTLNPSSFSWTDTAPTDSLPQYPLSPAPLITREELDKYLGILEANGWHFRQASRRLDKLGYTAMWWELRNSAQFPSFKAAMKYVNDVADLAKSEKVRDRNRIPVCKLKTGRISTIQLS</sequence>
<dbReference type="EMBL" id="SSOP01000219">
    <property type="protein sequence ID" value="KAB5589891.1"/>
    <property type="molecule type" value="Genomic_DNA"/>
</dbReference>
<keyword evidence="2" id="KW-1185">Reference proteome</keyword>
<dbReference type="AlphaFoldDB" id="A0A5N5QEJ5"/>
<comment type="caution">
    <text evidence="1">The sequence shown here is derived from an EMBL/GenBank/DDBJ whole genome shotgun (WGS) entry which is preliminary data.</text>
</comment>
<dbReference type="Proteomes" id="UP000383932">
    <property type="component" value="Unassembled WGS sequence"/>
</dbReference>
<reference evidence="1 2" key="1">
    <citation type="journal article" date="2019" name="Fungal Biol. Biotechnol.">
        <title>Draft genome sequence of fastidious pathogen Ceratobasidium theobromae, which causes vascular-streak dieback in Theobroma cacao.</title>
        <authorList>
            <person name="Ali S.S."/>
            <person name="Asman A."/>
            <person name="Shao J."/>
            <person name="Firmansyah A.P."/>
            <person name="Susilo A.W."/>
            <person name="Rosmana A."/>
            <person name="McMahon P."/>
            <person name="Junaid M."/>
            <person name="Guest D."/>
            <person name="Kheng T.Y."/>
            <person name="Meinhardt L.W."/>
            <person name="Bailey B.A."/>
        </authorList>
    </citation>
    <scope>NUCLEOTIDE SEQUENCE [LARGE SCALE GENOMIC DNA]</scope>
    <source>
        <strain evidence="1 2">CT2</strain>
    </source>
</reference>
<accession>A0A5N5QEJ5</accession>
<evidence type="ECO:0008006" key="3">
    <source>
        <dbReference type="Google" id="ProtNLM"/>
    </source>
</evidence>
<organism evidence="1 2">
    <name type="scientific">Ceratobasidium theobromae</name>
    <dbReference type="NCBI Taxonomy" id="1582974"/>
    <lineage>
        <taxon>Eukaryota</taxon>
        <taxon>Fungi</taxon>
        <taxon>Dikarya</taxon>
        <taxon>Basidiomycota</taxon>
        <taxon>Agaricomycotina</taxon>
        <taxon>Agaricomycetes</taxon>
        <taxon>Cantharellales</taxon>
        <taxon>Ceratobasidiaceae</taxon>
        <taxon>Ceratobasidium</taxon>
    </lineage>
</organism>
<name>A0A5N5QEJ5_9AGAM</name>
<evidence type="ECO:0000313" key="1">
    <source>
        <dbReference type="EMBL" id="KAB5589891.1"/>
    </source>
</evidence>
<evidence type="ECO:0000313" key="2">
    <source>
        <dbReference type="Proteomes" id="UP000383932"/>
    </source>
</evidence>
<protein>
    <recommendedName>
        <fullName evidence="3">4a-hydroxytetrahydrobiopterin dehydratase</fullName>
    </recommendedName>
</protein>
<gene>
    <name evidence="1" type="ORF">CTheo_6674</name>
</gene>
<dbReference type="OrthoDB" id="3263285at2759"/>